<evidence type="ECO:0000313" key="2">
    <source>
        <dbReference type="EMBL" id="CAH7671822.1"/>
    </source>
</evidence>
<feature type="compositionally biased region" description="Polar residues" evidence="1">
    <location>
        <begin position="181"/>
        <end position="192"/>
    </location>
</feature>
<organism evidence="2 3">
    <name type="scientific">Phakopsora pachyrhizi</name>
    <name type="common">Asian soybean rust disease fungus</name>
    <dbReference type="NCBI Taxonomy" id="170000"/>
    <lineage>
        <taxon>Eukaryota</taxon>
        <taxon>Fungi</taxon>
        <taxon>Dikarya</taxon>
        <taxon>Basidiomycota</taxon>
        <taxon>Pucciniomycotina</taxon>
        <taxon>Pucciniomycetes</taxon>
        <taxon>Pucciniales</taxon>
        <taxon>Phakopsoraceae</taxon>
        <taxon>Phakopsora</taxon>
    </lineage>
</organism>
<feature type="region of interest" description="Disordered" evidence="1">
    <location>
        <begin position="154"/>
        <end position="200"/>
    </location>
</feature>
<dbReference type="AlphaFoldDB" id="A0AAV0ARI3"/>
<accession>A0AAV0ARI3</accession>
<sequence>MMDLTQSSTASELFHLIPSTEDNLIASGSSYLKSATSNSNSERTIIDQTSIDQQTSTTPNGMITVDMSFNRRSLDWYELERESPFSAPRDSVSQHVKDFSPESNRSTHSDCRLMTPVIQESLQNWDFPSEPPVPPRLLLWGPYSENFAPMQSPLFDVQDRDSGKSNKRTVEGMDEFEVPDKSSTSHHNQESIATPEGTENIFIKTFPIPKKRAKDYRNNIRIQEQTRSQLTSIDTHSERQPGFEGYQTPPFPLTPTTPYCSFNTSPSLNFSPQSDFQSYPADVPMVPYSFNYTETLPATAHHLCYHTCNEPFQAHIYTGFQQCLPTWSEQWYHTFHHFRQPQILPYHHPQHEDERHQSYCPLPSVNNRFREEILT</sequence>
<comment type="caution">
    <text evidence="2">The sequence shown here is derived from an EMBL/GenBank/DDBJ whole genome shotgun (WGS) entry which is preliminary data.</text>
</comment>
<feature type="compositionally biased region" description="Basic and acidic residues" evidence="1">
    <location>
        <begin position="157"/>
        <end position="171"/>
    </location>
</feature>
<proteinExistence type="predicted"/>
<feature type="compositionally biased region" description="Polar residues" evidence="1">
    <location>
        <begin position="223"/>
        <end position="234"/>
    </location>
</feature>
<gene>
    <name evidence="2" type="ORF">PPACK8108_LOCUS6650</name>
</gene>
<feature type="compositionally biased region" description="Basic and acidic residues" evidence="1">
    <location>
        <begin position="95"/>
        <end position="108"/>
    </location>
</feature>
<feature type="region of interest" description="Disordered" evidence="1">
    <location>
        <begin position="223"/>
        <end position="249"/>
    </location>
</feature>
<protein>
    <submittedName>
        <fullName evidence="2">Expressed protein</fullName>
    </submittedName>
</protein>
<feature type="region of interest" description="Disordered" evidence="1">
    <location>
        <begin position="87"/>
        <end position="108"/>
    </location>
</feature>
<evidence type="ECO:0000313" key="3">
    <source>
        <dbReference type="Proteomes" id="UP001153365"/>
    </source>
</evidence>
<name>A0AAV0ARI3_PHAPC</name>
<evidence type="ECO:0000256" key="1">
    <source>
        <dbReference type="SAM" id="MobiDB-lite"/>
    </source>
</evidence>
<dbReference type="EMBL" id="CALTRL010001264">
    <property type="protein sequence ID" value="CAH7671822.1"/>
    <property type="molecule type" value="Genomic_DNA"/>
</dbReference>
<keyword evidence="3" id="KW-1185">Reference proteome</keyword>
<reference evidence="2" key="1">
    <citation type="submission" date="2022-06" db="EMBL/GenBank/DDBJ databases">
        <authorList>
            <consortium name="SYNGENTA / RWTH Aachen University"/>
        </authorList>
    </citation>
    <scope>NUCLEOTIDE SEQUENCE</scope>
</reference>
<dbReference type="Proteomes" id="UP001153365">
    <property type="component" value="Unassembled WGS sequence"/>
</dbReference>